<gene>
    <name evidence="2" type="ORF">F8B43_1898</name>
</gene>
<dbReference type="Proteomes" id="UP000469949">
    <property type="component" value="Unassembled WGS sequence"/>
</dbReference>
<evidence type="ECO:0000313" key="2">
    <source>
        <dbReference type="EMBL" id="KAB7785397.1"/>
    </source>
</evidence>
<dbReference type="Pfam" id="PF21834">
    <property type="entry name" value="DUF6894"/>
    <property type="match status" value="1"/>
</dbReference>
<evidence type="ECO:0000313" key="3">
    <source>
        <dbReference type="Proteomes" id="UP000469949"/>
    </source>
</evidence>
<name>A0A833MXN2_9HYPH</name>
<comment type="caution">
    <text evidence="2">The sequence shown here is derived from an EMBL/GenBank/DDBJ whole genome shotgun (WGS) entry which is preliminary data.</text>
</comment>
<sequence length="71" mass="7889">MNSRFHFDLENGREAIRDEEGVWAINLAAALEQVTAGVDELRAAGEFEDIADGWFLVVRDDAGVVRKCLPL</sequence>
<evidence type="ECO:0000259" key="1">
    <source>
        <dbReference type="Pfam" id="PF21834"/>
    </source>
</evidence>
<accession>A0A833MXN2</accession>
<protein>
    <recommendedName>
        <fullName evidence="1">DUF6894 domain-containing protein</fullName>
    </recommendedName>
</protein>
<organism evidence="2 3">
    <name type="scientific">Methylorubrum populi</name>
    <dbReference type="NCBI Taxonomy" id="223967"/>
    <lineage>
        <taxon>Bacteria</taxon>
        <taxon>Pseudomonadati</taxon>
        <taxon>Pseudomonadota</taxon>
        <taxon>Alphaproteobacteria</taxon>
        <taxon>Hyphomicrobiales</taxon>
        <taxon>Methylobacteriaceae</taxon>
        <taxon>Methylorubrum</taxon>
    </lineage>
</organism>
<dbReference type="InterPro" id="IPR054189">
    <property type="entry name" value="DUF6894"/>
</dbReference>
<feature type="domain" description="DUF6894" evidence="1">
    <location>
        <begin position="4"/>
        <end position="64"/>
    </location>
</feature>
<dbReference type="EMBL" id="WEKV01000009">
    <property type="protein sequence ID" value="KAB7785397.1"/>
    <property type="molecule type" value="Genomic_DNA"/>
</dbReference>
<dbReference type="AlphaFoldDB" id="A0A833MXN2"/>
<reference evidence="2 3" key="1">
    <citation type="submission" date="2019-10" db="EMBL/GenBank/DDBJ databases">
        <title>Draft Genome Sequence of the Caffeine Degrading Methylotroph Methylorubrum populi PINKEL.</title>
        <authorList>
            <person name="Dawson S.C."/>
            <person name="Zhang X."/>
            <person name="Wright M.E."/>
            <person name="Sharma G."/>
            <person name="Langner J.T."/>
            <person name="Ditty J.L."/>
            <person name="Subuyuj G.A."/>
        </authorList>
    </citation>
    <scope>NUCLEOTIDE SEQUENCE [LARGE SCALE GENOMIC DNA]</scope>
    <source>
        <strain evidence="2 3">Pinkel</strain>
    </source>
</reference>
<proteinExistence type="predicted"/>